<name>A0A1X7RT47_ZYMT9</name>
<dbReference type="AlphaFoldDB" id="A0A1X7RT47"/>
<protein>
    <submittedName>
        <fullName evidence="1">Uncharacterized protein</fullName>
    </submittedName>
</protein>
<proteinExistence type="predicted"/>
<sequence>MSNTASEDSVSYLLRNADEHINKLRARRERDDPSASTIFDQTAQGNDLAFDLMHSSLQVAYNALMKQDASVGERGEALAKCHALATKAGLVRETCSDFFPSKAPGSDNTAVAREKELKKTTIMEWINAVEQPAQKPVTHLSKSRTAQPLQEQVKLTGSTNKRRWQCGSWSISDEEMKAGAARKRKRECSDQAVNEAFAASMTMDGDVEKAMRASMAVDADMEKAIRASMAMPADSGWPIFFVHD</sequence>
<evidence type="ECO:0000313" key="2">
    <source>
        <dbReference type="Proteomes" id="UP000215127"/>
    </source>
</evidence>
<dbReference type="EMBL" id="LT853696">
    <property type="protein sequence ID" value="SMQ50559.1"/>
    <property type="molecule type" value="Genomic_DNA"/>
</dbReference>
<accession>A0A1X7RT47</accession>
<dbReference type="Proteomes" id="UP000215127">
    <property type="component" value="Chromosome 5"/>
</dbReference>
<gene>
    <name evidence="1" type="ORF">ZT3D7_G5712</name>
</gene>
<organism evidence="1 2">
    <name type="scientific">Zymoseptoria tritici (strain ST99CH_3D7)</name>
    <dbReference type="NCBI Taxonomy" id="1276538"/>
    <lineage>
        <taxon>Eukaryota</taxon>
        <taxon>Fungi</taxon>
        <taxon>Dikarya</taxon>
        <taxon>Ascomycota</taxon>
        <taxon>Pezizomycotina</taxon>
        <taxon>Dothideomycetes</taxon>
        <taxon>Dothideomycetidae</taxon>
        <taxon>Mycosphaerellales</taxon>
        <taxon>Mycosphaerellaceae</taxon>
        <taxon>Zymoseptoria</taxon>
    </lineage>
</organism>
<reference evidence="1 2" key="1">
    <citation type="submission" date="2016-06" db="EMBL/GenBank/DDBJ databases">
        <authorList>
            <person name="Kjaerup R.B."/>
            <person name="Dalgaard T.S."/>
            <person name="Juul-Madsen H.R."/>
        </authorList>
    </citation>
    <scope>NUCLEOTIDE SEQUENCE [LARGE SCALE GENOMIC DNA]</scope>
</reference>
<keyword evidence="2" id="KW-1185">Reference proteome</keyword>
<evidence type="ECO:0000313" key="1">
    <source>
        <dbReference type="EMBL" id="SMQ50559.1"/>
    </source>
</evidence>